<gene>
    <name evidence="2" type="ORF">GCM10009066_22460</name>
</gene>
<accession>A0AAV3S8S0</accession>
<evidence type="ECO:0000256" key="1">
    <source>
        <dbReference type="SAM" id="Phobius"/>
    </source>
</evidence>
<dbReference type="InterPro" id="IPR055712">
    <property type="entry name" value="DUF7288"/>
</dbReference>
<dbReference type="Pfam" id="PF23959">
    <property type="entry name" value="DUF7288"/>
    <property type="match status" value="1"/>
</dbReference>
<evidence type="ECO:0000313" key="2">
    <source>
        <dbReference type="EMBL" id="GAA0308341.1"/>
    </source>
</evidence>
<organism evidence="2 3">
    <name type="scientific">Halarchaeum salinum</name>
    <dbReference type="NCBI Taxonomy" id="489912"/>
    <lineage>
        <taxon>Archaea</taxon>
        <taxon>Methanobacteriati</taxon>
        <taxon>Methanobacteriota</taxon>
        <taxon>Stenosarchaea group</taxon>
        <taxon>Halobacteria</taxon>
        <taxon>Halobacteriales</taxon>
        <taxon>Halobacteriaceae</taxon>
    </lineage>
</organism>
<dbReference type="Proteomes" id="UP001500837">
    <property type="component" value="Unassembled WGS sequence"/>
</dbReference>
<reference evidence="2 3" key="1">
    <citation type="journal article" date="2019" name="Int. J. Syst. Evol. Microbiol.">
        <title>The Global Catalogue of Microorganisms (GCM) 10K type strain sequencing project: providing services to taxonomists for standard genome sequencing and annotation.</title>
        <authorList>
            <consortium name="The Broad Institute Genomics Platform"/>
            <consortium name="The Broad Institute Genome Sequencing Center for Infectious Disease"/>
            <person name="Wu L."/>
            <person name="Ma J."/>
        </authorList>
    </citation>
    <scope>NUCLEOTIDE SEQUENCE [LARGE SCALE GENOMIC DNA]</scope>
    <source>
        <strain evidence="2 3">JCM 16330</strain>
    </source>
</reference>
<dbReference type="AlphaFoldDB" id="A0AAV3S8S0"/>
<dbReference type="EMBL" id="BAAABL010000067">
    <property type="protein sequence ID" value="GAA0308341.1"/>
    <property type="molecule type" value="Genomic_DNA"/>
</dbReference>
<dbReference type="RefSeq" id="WP_211312116.1">
    <property type="nucleotide sequence ID" value="NZ_BAAABL010000067.1"/>
</dbReference>
<keyword evidence="1" id="KW-1133">Transmembrane helix</keyword>
<name>A0AAV3S8S0_9EURY</name>
<comment type="caution">
    <text evidence="2">The sequence shown here is derived from an EMBL/GenBank/DDBJ whole genome shotgun (WGS) entry which is preliminary data.</text>
</comment>
<keyword evidence="3" id="KW-1185">Reference proteome</keyword>
<evidence type="ECO:0000313" key="3">
    <source>
        <dbReference type="Proteomes" id="UP001500837"/>
    </source>
</evidence>
<keyword evidence="1" id="KW-0472">Membrane</keyword>
<proteinExistence type="predicted"/>
<feature type="transmembrane region" description="Helical" evidence="1">
    <location>
        <begin position="21"/>
        <end position="40"/>
    </location>
</feature>
<keyword evidence="1" id="KW-0812">Transmembrane</keyword>
<sequence>MSAGTDDTQGRQRGQAHTLESVMAALLVVSAVIIAVQMTATPPLLSSTASQHTSNQERAAVQGVFAASDDGELRKAVRYQNVSDEALHRSYSGAGPTGELGFLKRLNETFAGHHATYNVRFVYYEDGKRNTVRFIHNGEPGEAAVSVRRPITLYDHDRVVTPNGTGRQLNKADSSYFVSDTAPNSAIYAVVTVEVVVWRV</sequence>
<protein>
    <submittedName>
        <fullName evidence="2">Uncharacterized protein</fullName>
    </submittedName>
</protein>